<dbReference type="SMART" id="SM01163">
    <property type="entry name" value="DUF1785"/>
    <property type="match status" value="1"/>
</dbReference>
<dbReference type="SUPFAM" id="SSF101690">
    <property type="entry name" value="PAZ domain"/>
    <property type="match status" value="1"/>
</dbReference>
<dbReference type="EMBL" id="JAMZMK010006183">
    <property type="protein sequence ID" value="KAI7750236.1"/>
    <property type="molecule type" value="Genomic_DNA"/>
</dbReference>
<evidence type="ECO:0000259" key="1">
    <source>
        <dbReference type="SMART" id="SM01163"/>
    </source>
</evidence>
<dbReference type="PANTHER" id="PTHR22891">
    <property type="entry name" value="EUKARYOTIC TRANSLATION INITIATION FACTOR 2C"/>
    <property type="match status" value="1"/>
</dbReference>
<feature type="non-terminal residue" evidence="2">
    <location>
        <position position="1"/>
    </location>
</feature>
<dbReference type="Pfam" id="PF08699">
    <property type="entry name" value="ArgoL1"/>
    <property type="match status" value="1"/>
</dbReference>
<organism evidence="2 3">
    <name type="scientific">Ambrosia artemisiifolia</name>
    <name type="common">Common ragweed</name>
    <dbReference type="NCBI Taxonomy" id="4212"/>
    <lineage>
        <taxon>Eukaryota</taxon>
        <taxon>Viridiplantae</taxon>
        <taxon>Streptophyta</taxon>
        <taxon>Embryophyta</taxon>
        <taxon>Tracheophyta</taxon>
        <taxon>Spermatophyta</taxon>
        <taxon>Magnoliopsida</taxon>
        <taxon>eudicotyledons</taxon>
        <taxon>Gunneridae</taxon>
        <taxon>Pentapetalae</taxon>
        <taxon>asterids</taxon>
        <taxon>campanulids</taxon>
        <taxon>Asterales</taxon>
        <taxon>Asteraceae</taxon>
        <taxon>Asteroideae</taxon>
        <taxon>Heliantheae alliance</taxon>
        <taxon>Heliantheae</taxon>
        <taxon>Ambrosia</taxon>
    </lineage>
</organism>
<keyword evidence="3" id="KW-1185">Reference proteome</keyword>
<name>A0AAD5GRU7_AMBAR</name>
<feature type="domain" description="Argonaute linker 1" evidence="1">
    <location>
        <begin position="121"/>
        <end position="162"/>
    </location>
</feature>
<accession>A0AAD5GRU7</accession>
<dbReference type="InterPro" id="IPR032474">
    <property type="entry name" value="Argonaute_N"/>
</dbReference>
<dbReference type="Pfam" id="PF16486">
    <property type="entry name" value="ArgoN"/>
    <property type="match status" value="1"/>
</dbReference>
<evidence type="ECO:0000313" key="2">
    <source>
        <dbReference type="EMBL" id="KAI7750236.1"/>
    </source>
</evidence>
<feature type="non-terminal residue" evidence="2">
    <location>
        <position position="162"/>
    </location>
</feature>
<dbReference type="InterPro" id="IPR014811">
    <property type="entry name" value="ArgoL1"/>
</dbReference>
<gene>
    <name evidence="2" type="ORF">M8C21_014671</name>
</gene>
<reference evidence="2" key="1">
    <citation type="submission" date="2022-06" db="EMBL/GenBank/DDBJ databases">
        <title>Uncovering the hologenomic basis of an extraordinary plant invasion.</title>
        <authorList>
            <person name="Bieker V.C."/>
            <person name="Martin M.D."/>
            <person name="Gilbert T."/>
            <person name="Hodgins K."/>
            <person name="Battlay P."/>
            <person name="Petersen B."/>
            <person name="Wilson J."/>
        </authorList>
    </citation>
    <scope>NUCLEOTIDE SEQUENCE</scope>
    <source>
        <strain evidence="2">AA19_3_7</strain>
        <tissue evidence="2">Leaf</tissue>
    </source>
</reference>
<proteinExistence type="predicted"/>
<dbReference type="AlphaFoldDB" id="A0AAD5GRU7"/>
<dbReference type="InterPro" id="IPR036085">
    <property type="entry name" value="PAZ_dom_sf"/>
</dbReference>
<comment type="caution">
    <text evidence="2">The sequence shown here is derived from an EMBL/GenBank/DDBJ whole genome shotgun (WGS) entry which is preliminary data.</text>
</comment>
<sequence length="162" mass="18272">VTIIPEVTSRGMNRAVMEQLVKLYQDSDLGKMLPAYDGRSLYTAGPFPFISKEFKITLVDEDDGSSRTSKKREYTVMIKLTSHVNLHHLEMFLAGKVANAPQEAFRIMDIILQQLPTKRYSSVGKSFFSPYLGRTQSLGGGLESWRGFYQSIRPTQMGLSLN</sequence>
<dbReference type="Proteomes" id="UP001206925">
    <property type="component" value="Unassembled WGS sequence"/>
</dbReference>
<evidence type="ECO:0000313" key="3">
    <source>
        <dbReference type="Proteomes" id="UP001206925"/>
    </source>
</evidence>
<protein>
    <recommendedName>
        <fullName evidence="1">Argonaute linker 1 domain-containing protein</fullName>
    </recommendedName>
</protein>